<sequence length="34" mass="3977">MYSKIVIDLGRVKDFFSNEKTFFLLNLIEDPGIL</sequence>
<evidence type="ECO:0000313" key="2">
    <source>
        <dbReference type="Proteomes" id="UP000008144"/>
    </source>
</evidence>
<reference evidence="1" key="2">
    <citation type="submission" date="2025-08" db="UniProtKB">
        <authorList>
            <consortium name="Ensembl"/>
        </authorList>
    </citation>
    <scope>IDENTIFICATION</scope>
</reference>
<keyword evidence="2" id="KW-1185">Reference proteome</keyword>
<dbReference type="Ensembl" id="ENSCINT00000036945.1">
    <property type="protein sequence ID" value="ENSCINP00000031602.1"/>
    <property type="gene ID" value="ENSCING00000025031.1"/>
</dbReference>
<proteinExistence type="predicted"/>
<dbReference type="Proteomes" id="UP000008144">
    <property type="component" value="Unassembled WGS sequence"/>
</dbReference>
<evidence type="ECO:0000313" key="1">
    <source>
        <dbReference type="Ensembl" id="ENSCINP00000031602.1"/>
    </source>
</evidence>
<accession>H2XPL8</accession>
<dbReference type="AlphaFoldDB" id="H2XPL8"/>
<reference evidence="1" key="3">
    <citation type="submission" date="2025-09" db="UniProtKB">
        <authorList>
            <consortium name="Ensembl"/>
        </authorList>
    </citation>
    <scope>IDENTIFICATION</scope>
</reference>
<name>H2XPL8_CIOIN</name>
<reference evidence="2" key="1">
    <citation type="journal article" date="2002" name="Science">
        <title>The draft genome of Ciona intestinalis: insights into chordate and vertebrate origins.</title>
        <authorList>
            <person name="Dehal P."/>
            <person name="Satou Y."/>
            <person name="Campbell R.K."/>
            <person name="Chapman J."/>
            <person name="Degnan B."/>
            <person name="De Tomaso A."/>
            <person name="Davidson B."/>
            <person name="Di Gregorio A."/>
            <person name="Gelpke M."/>
            <person name="Goodstein D.M."/>
            <person name="Harafuji N."/>
            <person name="Hastings K.E."/>
            <person name="Ho I."/>
            <person name="Hotta K."/>
            <person name="Huang W."/>
            <person name="Kawashima T."/>
            <person name="Lemaire P."/>
            <person name="Martinez D."/>
            <person name="Meinertzhagen I.A."/>
            <person name="Necula S."/>
            <person name="Nonaka M."/>
            <person name="Putnam N."/>
            <person name="Rash S."/>
            <person name="Saiga H."/>
            <person name="Satake M."/>
            <person name="Terry A."/>
            <person name="Yamada L."/>
            <person name="Wang H.G."/>
            <person name="Awazu S."/>
            <person name="Azumi K."/>
            <person name="Boore J."/>
            <person name="Branno M."/>
            <person name="Chin-Bow S."/>
            <person name="DeSantis R."/>
            <person name="Doyle S."/>
            <person name="Francino P."/>
            <person name="Keys D.N."/>
            <person name="Haga S."/>
            <person name="Hayashi H."/>
            <person name="Hino K."/>
            <person name="Imai K.S."/>
            <person name="Inaba K."/>
            <person name="Kano S."/>
            <person name="Kobayashi K."/>
            <person name="Kobayashi M."/>
            <person name="Lee B.I."/>
            <person name="Makabe K.W."/>
            <person name="Manohar C."/>
            <person name="Matassi G."/>
            <person name="Medina M."/>
            <person name="Mochizuki Y."/>
            <person name="Mount S."/>
            <person name="Morishita T."/>
            <person name="Miura S."/>
            <person name="Nakayama A."/>
            <person name="Nishizaka S."/>
            <person name="Nomoto H."/>
            <person name="Ohta F."/>
            <person name="Oishi K."/>
            <person name="Rigoutsos I."/>
            <person name="Sano M."/>
            <person name="Sasaki A."/>
            <person name="Sasakura Y."/>
            <person name="Shoguchi E."/>
            <person name="Shin-i T."/>
            <person name="Spagnuolo A."/>
            <person name="Stainier D."/>
            <person name="Suzuki M.M."/>
            <person name="Tassy O."/>
            <person name="Takatori N."/>
            <person name="Tokuoka M."/>
            <person name="Yagi K."/>
            <person name="Yoshizaki F."/>
            <person name="Wada S."/>
            <person name="Zhang C."/>
            <person name="Hyatt P.D."/>
            <person name="Larimer F."/>
            <person name="Detter C."/>
            <person name="Doggett N."/>
            <person name="Glavina T."/>
            <person name="Hawkins T."/>
            <person name="Richardson P."/>
            <person name="Lucas S."/>
            <person name="Kohara Y."/>
            <person name="Levine M."/>
            <person name="Satoh N."/>
            <person name="Rokhsar D.S."/>
        </authorList>
    </citation>
    <scope>NUCLEOTIDE SEQUENCE [LARGE SCALE GENOMIC DNA]</scope>
</reference>
<protein>
    <submittedName>
        <fullName evidence="1">Uncharacterized protein</fullName>
    </submittedName>
</protein>
<dbReference type="HOGENOM" id="CLU_3376925_0_0_1"/>
<dbReference type="InParanoid" id="H2XPL8"/>
<organism evidence="1 2">
    <name type="scientific">Ciona intestinalis</name>
    <name type="common">Transparent sea squirt</name>
    <name type="synonym">Ascidia intestinalis</name>
    <dbReference type="NCBI Taxonomy" id="7719"/>
    <lineage>
        <taxon>Eukaryota</taxon>
        <taxon>Metazoa</taxon>
        <taxon>Chordata</taxon>
        <taxon>Tunicata</taxon>
        <taxon>Ascidiacea</taxon>
        <taxon>Phlebobranchia</taxon>
        <taxon>Cionidae</taxon>
        <taxon>Ciona</taxon>
    </lineage>
</organism>